<dbReference type="PIRSF" id="PIRSF006181">
    <property type="entry name" value="EbsC_YbaK"/>
    <property type="match status" value="1"/>
</dbReference>
<evidence type="ECO:0000256" key="2">
    <source>
        <dbReference type="ARBA" id="ARBA00022917"/>
    </source>
</evidence>
<evidence type="ECO:0000256" key="4">
    <source>
        <dbReference type="PIRNR" id="PIRNR006181"/>
    </source>
</evidence>
<name>E3H947_ILYPC</name>
<dbReference type="eggNOG" id="COG2606">
    <property type="taxonomic scope" value="Bacteria"/>
</dbReference>
<dbReference type="Proteomes" id="UP000006875">
    <property type="component" value="Chromosome"/>
</dbReference>
<dbReference type="InterPro" id="IPR004369">
    <property type="entry name" value="Prolyl-tRNA_editing_YbaK/EbsC"/>
</dbReference>
<dbReference type="GO" id="GO:0002161">
    <property type="term" value="F:aminoacyl-tRNA deacylase activity"/>
    <property type="evidence" value="ECO:0007669"/>
    <property type="project" value="InterPro"/>
</dbReference>
<dbReference type="InterPro" id="IPR007214">
    <property type="entry name" value="YbaK/aa-tRNA-synth-assoc-dom"/>
</dbReference>
<evidence type="ECO:0000259" key="5">
    <source>
        <dbReference type="Pfam" id="PF04073"/>
    </source>
</evidence>
<protein>
    <recommendedName>
        <fullName evidence="4">Cys-tRNA(Pro)/Cys-tRNA(Cys) deacylase</fullName>
        <ecNumber evidence="4">4.2.-.-</ecNumber>
    </recommendedName>
</protein>
<dbReference type="RefSeq" id="WP_013387414.1">
    <property type="nucleotide sequence ID" value="NC_014632.1"/>
</dbReference>
<dbReference type="PANTHER" id="PTHR30411">
    <property type="entry name" value="CYTOPLASMIC PROTEIN"/>
    <property type="match status" value="1"/>
</dbReference>
<dbReference type="Gene3D" id="3.90.960.10">
    <property type="entry name" value="YbaK/aminoacyl-tRNA synthetase-associated domain"/>
    <property type="match status" value="1"/>
</dbReference>
<reference evidence="6 7" key="1">
    <citation type="journal article" date="2010" name="Stand. Genomic Sci.">
        <title>Complete genome sequence of Ilyobacter polytropus type strain (CuHbu1).</title>
        <authorList>
            <person name="Sikorski J."/>
            <person name="Chertkov O."/>
            <person name="Lapidus A."/>
            <person name="Nolan M."/>
            <person name="Lucas S."/>
            <person name="Del Rio T.G."/>
            <person name="Tice H."/>
            <person name="Cheng J.F."/>
            <person name="Tapia R."/>
            <person name="Han C."/>
            <person name="Goodwin L."/>
            <person name="Pitluck S."/>
            <person name="Liolios K."/>
            <person name="Ivanova N."/>
            <person name="Mavromatis K."/>
            <person name="Mikhailova N."/>
            <person name="Pati A."/>
            <person name="Chen A."/>
            <person name="Palaniappan K."/>
            <person name="Land M."/>
            <person name="Hauser L."/>
            <person name="Chang Y.J."/>
            <person name="Jeffries C.D."/>
            <person name="Brambilla E."/>
            <person name="Yasawong M."/>
            <person name="Rohde M."/>
            <person name="Pukall R."/>
            <person name="Spring S."/>
            <person name="Goker M."/>
            <person name="Woyke T."/>
            <person name="Bristow J."/>
            <person name="Eisen J.A."/>
            <person name="Markowitz V."/>
            <person name="Hugenholtz P."/>
            <person name="Kyrpides N.C."/>
            <person name="Klenk H.P."/>
        </authorList>
    </citation>
    <scope>NUCLEOTIDE SEQUENCE [LARGE SCALE GENOMIC DNA]</scope>
    <source>
        <strain evidence="7">ATCC 51220 / DSM 2926 / LMG 16218 / CuHBu1</strain>
    </source>
</reference>
<dbReference type="PANTHER" id="PTHR30411:SF0">
    <property type="entry name" value="CYS-TRNA(PRO)_CYS-TRNA(CYS) DEACYLASE YBAK"/>
    <property type="match status" value="1"/>
</dbReference>
<sequence>MKKTNAMRLLDSKKYKYKTAEYPVDENDLSAVSAAAKTGEDIRRIFKTLVLLGDKSGYLVACIPGERELDLKTLAKTSKNKKVEMIPMKDLEKITGYIRGGCSPLGMKKKYPTYIDESAMKFSSILISGGRRGVQIELEPEKLAEVLDAEVTSISFI</sequence>
<dbReference type="EMBL" id="CP002281">
    <property type="protein sequence ID" value="ADO82746.1"/>
    <property type="molecule type" value="Genomic_DNA"/>
</dbReference>
<keyword evidence="2 4" id="KW-0648">Protein biosynthesis</keyword>
<dbReference type="CDD" id="cd00002">
    <property type="entry name" value="YbaK_deacylase"/>
    <property type="match status" value="1"/>
</dbReference>
<dbReference type="InterPro" id="IPR036754">
    <property type="entry name" value="YbaK/aa-tRNA-synt-asso_dom_sf"/>
</dbReference>
<dbReference type="HOGENOM" id="CLU_094875_3_0_0"/>
<dbReference type="NCBIfam" id="TIGR00011">
    <property type="entry name" value="YbaK_EbsC"/>
    <property type="match status" value="1"/>
</dbReference>
<proteinExistence type="inferred from homology"/>
<evidence type="ECO:0000313" key="7">
    <source>
        <dbReference type="Proteomes" id="UP000006875"/>
    </source>
</evidence>
<accession>E3H947</accession>
<dbReference type="AlphaFoldDB" id="E3H947"/>
<keyword evidence="7" id="KW-1185">Reference proteome</keyword>
<keyword evidence="3 4" id="KW-0456">Lyase</keyword>
<evidence type="ECO:0000256" key="1">
    <source>
        <dbReference type="ARBA" id="ARBA00009798"/>
    </source>
</evidence>
<organism evidence="6 7">
    <name type="scientific">Ilyobacter polytropus (strain ATCC 51220 / DSM 2926 / LMG 16218 / CuHBu1)</name>
    <dbReference type="NCBI Taxonomy" id="572544"/>
    <lineage>
        <taxon>Bacteria</taxon>
        <taxon>Fusobacteriati</taxon>
        <taxon>Fusobacteriota</taxon>
        <taxon>Fusobacteriia</taxon>
        <taxon>Fusobacteriales</taxon>
        <taxon>Fusobacteriaceae</taxon>
        <taxon>Ilyobacter</taxon>
    </lineage>
</organism>
<dbReference type="OrthoDB" id="9809296at2"/>
<comment type="similarity">
    <text evidence="1 4">Belongs to the prolyl-tRNA editing family. YbaK/EbsC subfamily.</text>
</comment>
<feature type="domain" description="YbaK/aminoacyl-tRNA synthetase-associated" evidence="5">
    <location>
        <begin position="31"/>
        <end position="144"/>
    </location>
</feature>
<gene>
    <name evidence="6" type="ordered locus">Ilyop_0964</name>
</gene>
<dbReference type="GO" id="GO:0016829">
    <property type="term" value="F:lyase activity"/>
    <property type="evidence" value="ECO:0007669"/>
    <property type="project" value="UniProtKB-KW"/>
</dbReference>
<evidence type="ECO:0000256" key="3">
    <source>
        <dbReference type="ARBA" id="ARBA00023239"/>
    </source>
</evidence>
<dbReference type="STRING" id="572544.Ilyop_0964"/>
<dbReference type="Pfam" id="PF04073">
    <property type="entry name" value="tRNA_edit"/>
    <property type="match status" value="1"/>
</dbReference>
<dbReference type="EC" id="4.2.-.-" evidence="4"/>
<dbReference type="GO" id="GO:0006412">
    <property type="term" value="P:translation"/>
    <property type="evidence" value="ECO:0007669"/>
    <property type="project" value="UniProtKB-KW"/>
</dbReference>
<evidence type="ECO:0000313" key="6">
    <source>
        <dbReference type="EMBL" id="ADO82746.1"/>
    </source>
</evidence>
<dbReference type="SUPFAM" id="SSF55826">
    <property type="entry name" value="YbaK/ProRS associated domain"/>
    <property type="match status" value="1"/>
</dbReference>
<dbReference type="KEGG" id="ipo:Ilyop_0964"/>